<gene>
    <name evidence="1" type="ORF">DXN04_33040</name>
</gene>
<reference evidence="1 2" key="1">
    <citation type="submission" date="2018-08" db="EMBL/GenBank/DDBJ databases">
        <title>Chitinophaga sp. K20C18050901, a novel bacterium isolated from forest soil.</title>
        <authorList>
            <person name="Wang C."/>
        </authorList>
    </citation>
    <scope>NUCLEOTIDE SEQUENCE [LARGE SCALE GENOMIC DNA]</scope>
    <source>
        <strain evidence="1 2">K20C18050901</strain>
    </source>
</reference>
<evidence type="ECO:0000313" key="1">
    <source>
        <dbReference type="EMBL" id="RFM29382.1"/>
    </source>
</evidence>
<dbReference type="EMBL" id="QTJV01000021">
    <property type="protein sequence ID" value="RFM29382.1"/>
    <property type="molecule type" value="Genomic_DNA"/>
</dbReference>
<dbReference type="AlphaFoldDB" id="A0A3E1NN81"/>
<dbReference type="OrthoDB" id="636744at2"/>
<evidence type="ECO:0008006" key="3">
    <source>
        <dbReference type="Google" id="ProtNLM"/>
    </source>
</evidence>
<name>A0A3E1NN81_9BACT</name>
<sequence>MNYKIYLIAFTLFAMATSCRKEEETTFPDYDKNWLVVEDDPNDATIHANYLFYKETGIPIYINDTIGSQQRKDVFGHDYTFYEVLSMSYSLGGSQGSSAPPYVQSFTYCSKDDVPAALAFLKAEIMPSLPKDVHVPSILLVNTFSSYGFGSYAFKGFNTVVIGAVSQIPTMDDATRAAYKGAILRALLTNAVQDDKYKDILDKFYNASRKFMTSKDAYGVYTFQLSTYVTGLPPGVTATPQAIGFLGTDPRNSYFTPMSTYMDVSMYIEAILGGSDAKFKQQYGTQTTIMTKYGYIRQILTDLGVPVQ</sequence>
<protein>
    <recommendedName>
        <fullName evidence="3">DUF4856 domain-containing protein</fullName>
    </recommendedName>
</protein>
<organism evidence="1 2">
    <name type="scientific">Chitinophaga silvisoli</name>
    <dbReference type="NCBI Taxonomy" id="2291814"/>
    <lineage>
        <taxon>Bacteria</taxon>
        <taxon>Pseudomonadati</taxon>
        <taxon>Bacteroidota</taxon>
        <taxon>Chitinophagia</taxon>
        <taxon>Chitinophagales</taxon>
        <taxon>Chitinophagaceae</taxon>
        <taxon>Chitinophaga</taxon>
    </lineage>
</organism>
<dbReference type="RefSeq" id="WP_116857697.1">
    <property type="nucleotide sequence ID" value="NZ_QTJV01000021.1"/>
</dbReference>
<evidence type="ECO:0000313" key="2">
    <source>
        <dbReference type="Proteomes" id="UP000261174"/>
    </source>
</evidence>
<comment type="caution">
    <text evidence="1">The sequence shown here is derived from an EMBL/GenBank/DDBJ whole genome shotgun (WGS) entry which is preliminary data.</text>
</comment>
<accession>A0A3E1NN81</accession>
<dbReference type="PROSITE" id="PS51257">
    <property type="entry name" value="PROKAR_LIPOPROTEIN"/>
    <property type="match status" value="1"/>
</dbReference>
<keyword evidence="2" id="KW-1185">Reference proteome</keyword>
<proteinExistence type="predicted"/>
<dbReference type="Proteomes" id="UP000261174">
    <property type="component" value="Unassembled WGS sequence"/>
</dbReference>